<dbReference type="InterPro" id="IPR013762">
    <property type="entry name" value="Integrase-like_cat_sf"/>
</dbReference>
<proteinExistence type="predicted"/>
<dbReference type="Proteomes" id="UP001221838">
    <property type="component" value="Unassembled WGS sequence"/>
</dbReference>
<name>A0ABT5D952_9BACT</name>
<gene>
    <name evidence="2" type="ORF">POL68_17055</name>
</gene>
<keyword evidence="3" id="KW-1185">Reference proteome</keyword>
<dbReference type="SUPFAM" id="SSF56349">
    <property type="entry name" value="DNA breaking-rejoining enzymes"/>
    <property type="match status" value="1"/>
</dbReference>
<comment type="caution">
    <text evidence="2">The sequence shown here is derived from an EMBL/GenBank/DDBJ whole genome shotgun (WGS) entry which is preliminary data.</text>
</comment>
<accession>A0ABT5D952</accession>
<keyword evidence="1" id="KW-0233">DNA recombination</keyword>
<evidence type="ECO:0000313" key="3">
    <source>
        <dbReference type="Proteomes" id="UP001221838"/>
    </source>
</evidence>
<protein>
    <recommendedName>
        <fullName evidence="4">Tyr recombinase domain-containing protein</fullName>
    </recommendedName>
</protein>
<evidence type="ECO:0000313" key="2">
    <source>
        <dbReference type="EMBL" id="MDC0710189.1"/>
    </source>
</evidence>
<sequence>MLASRERRWRPLCATAVYTGMRKGELLALRKVDVDLSAGINQLAIHLLRVCC</sequence>
<evidence type="ECO:0000256" key="1">
    <source>
        <dbReference type="ARBA" id="ARBA00023172"/>
    </source>
</evidence>
<dbReference type="Gene3D" id="1.10.443.10">
    <property type="entry name" value="Intergrase catalytic core"/>
    <property type="match status" value="1"/>
</dbReference>
<reference evidence="2 3" key="1">
    <citation type="submission" date="2022-11" db="EMBL/GenBank/DDBJ databases">
        <title>Minimal conservation of predation-associated metabolite biosynthetic gene clusters underscores biosynthetic potential of Myxococcota including descriptions for ten novel species: Archangium lansinium sp. nov., Myxococcus landrumus sp. nov., Nannocystis bai.</title>
        <authorList>
            <person name="Ahearne A."/>
            <person name="Stevens C."/>
            <person name="Dowd S."/>
        </authorList>
    </citation>
    <scope>NUCLEOTIDE SEQUENCE [LARGE SCALE GENOMIC DNA]</scope>
    <source>
        <strain evidence="2 3">NCWAL01</strain>
    </source>
</reference>
<dbReference type="EMBL" id="JAQNDM010000002">
    <property type="protein sequence ID" value="MDC0710189.1"/>
    <property type="molecule type" value="Genomic_DNA"/>
</dbReference>
<dbReference type="RefSeq" id="WP_272139399.1">
    <property type="nucleotide sequence ID" value="NZ_JAQNDM010000002.1"/>
</dbReference>
<evidence type="ECO:0008006" key="4">
    <source>
        <dbReference type="Google" id="ProtNLM"/>
    </source>
</evidence>
<dbReference type="InterPro" id="IPR011010">
    <property type="entry name" value="DNA_brk_join_enz"/>
</dbReference>
<organism evidence="2 3">
    <name type="scientific">Stigmatella ashevillensis</name>
    <dbReference type="NCBI Taxonomy" id="2995309"/>
    <lineage>
        <taxon>Bacteria</taxon>
        <taxon>Pseudomonadati</taxon>
        <taxon>Myxococcota</taxon>
        <taxon>Myxococcia</taxon>
        <taxon>Myxococcales</taxon>
        <taxon>Cystobacterineae</taxon>
        <taxon>Archangiaceae</taxon>
        <taxon>Stigmatella</taxon>
    </lineage>
</organism>